<keyword evidence="8" id="KW-1185">Reference proteome</keyword>
<evidence type="ECO:0000256" key="1">
    <source>
        <dbReference type="ARBA" id="ARBA00006432"/>
    </source>
</evidence>
<dbReference type="InterPro" id="IPR000873">
    <property type="entry name" value="AMP-dep_synth/lig_dom"/>
</dbReference>
<protein>
    <recommendedName>
        <fullName evidence="6">AMP-dependent synthetase/ligase domain-containing protein</fullName>
    </recommendedName>
</protein>
<keyword evidence="3" id="KW-0547">Nucleotide-binding</keyword>
<evidence type="ECO:0000313" key="7">
    <source>
        <dbReference type="EMBL" id="KAJ7026216.1"/>
    </source>
</evidence>
<comment type="caution">
    <text evidence="7">The sequence shown here is derived from an EMBL/GenBank/DDBJ whole genome shotgun (WGS) entry which is preliminary data.</text>
</comment>
<evidence type="ECO:0000256" key="5">
    <source>
        <dbReference type="SAM" id="MobiDB-lite"/>
    </source>
</evidence>
<evidence type="ECO:0000313" key="8">
    <source>
        <dbReference type="Proteomes" id="UP001218188"/>
    </source>
</evidence>
<gene>
    <name evidence="7" type="ORF">C8F04DRAFT_1298121</name>
</gene>
<feature type="region of interest" description="Disordered" evidence="5">
    <location>
        <begin position="122"/>
        <end position="141"/>
    </location>
</feature>
<keyword evidence="4" id="KW-0067">ATP-binding</keyword>
<dbReference type="SUPFAM" id="SSF56801">
    <property type="entry name" value="Acetyl-CoA synthetase-like"/>
    <property type="match status" value="1"/>
</dbReference>
<dbReference type="Pfam" id="PF00501">
    <property type="entry name" value="AMP-binding"/>
    <property type="match status" value="1"/>
</dbReference>
<dbReference type="InterPro" id="IPR042099">
    <property type="entry name" value="ANL_N_sf"/>
</dbReference>
<dbReference type="GO" id="GO:0005886">
    <property type="term" value="C:plasma membrane"/>
    <property type="evidence" value="ECO:0007669"/>
    <property type="project" value="TreeGrafter"/>
</dbReference>
<proteinExistence type="inferred from homology"/>
<dbReference type="GO" id="GO:0035336">
    <property type="term" value="P:long-chain fatty-acyl-CoA metabolic process"/>
    <property type="evidence" value="ECO:0007669"/>
    <property type="project" value="TreeGrafter"/>
</dbReference>
<reference evidence="7" key="1">
    <citation type="submission" date="2023-03" db="EMBL/GenBank/DDBJ databases">
        <title>Massive genome expansion in bonnet fungi (Mycena s.s.) driven by repeated elements and novel gene families across ecological guilds.</title>
        <authorList>
            <consortium name="Lawrence Berkeley National Laboratory"/>
            <person name="Harder C.B."/>
            <person name="Miyauchi S."/>
            <person name="Viragh M."/>
            <person name="Kuo A."/>
            <person name="Thoen E."/>
            <person name="Andreopoulos B."/>
            <person name="Lu D."/>
            <person name="Skrede I."/>
            <person name="Drula E."/>
            <person name="Henrissat B."/>
            <person name="Morin E."/>
            <person name="Kohler A."/>
            <person name="Barry K."/>
            <person name="LaButti K."/>
            <person name="Morin E."/>
            <person name="Salamov A."/>
            <person name="Lipzen A."/>
            <person name="Mereny Z."/>
            <person name="Hegedus B."/>
            <person name="Baldrian P."/>
            <person name="Stursova M."/>
            <person name="Weitz H."/>
            <person name="Taylor A."/>
            <person name="Grigoriev I.V."/>
            <person name="Nagy L.G."/>
            <person name="Martin F."/>
            <person name="Kauserud H."/>
        </authorList>
    </citation>
    <scope>NUCLEOTIDE SEQUENCE</scope>
    <source>
        <strain evidence="7">CBHHK200</strain>
    </source>
</reference>
<evidence type="ECO:0000259" key="6">
    <source>
        <dbReference type="Pfam" id="PF00501"/>
    </source>
</evidence>
<dbReference type="GO" id="GO:0004467">
    <property type="term" value="F:long-chain fatty acid-CoA ligase activity"/>
    <property type="evidence" value="ECO:0007669"/>
    <property type="project" value="TreeGrafter"/>
</dbReference>
<dbReference type="GO" id="GO:0005783">
    <property type="term" value="C:endoplasmic reticulum"/>
    <property type="evidence" value="ECO:0007669"/>
    <property type="project" value="TreeGrafter"/>
</dbReference>
<dbReference type="EMBL" id="JARJCM010000142">
    <property type="protein sequence ID" value="KAJ7026216.1"/>
    <property type="molecule type" value="Genomic_DNA"/>
</dbReference>
<dbReference type="GO" id="GO:0005811">
    <property type="term" value="C:lipid droplet"/>
    <property type="evidence" value="ECO:0007669"/>
    <property type="project" value="TreeGrafter"/>
</dbReference>
<dbReference type="GO" id="GO:0005524">
    <property type="term" value="F:ATP binding"/>
    <property type="evidence" value="ECO:0007669"/>
    <property type="project" value="UniProtKB-KW"/>
</dbReference>
<evidence type="ECO:0000256" key="3">
    <source>
        <dbReference type="ARBA" id="ARBA00022741"/>
    </source>
</evidence>
<dbReference type="PANTHER" id="PTHR43272">
    <property type="entry name" value="LONG-CHAIN-FATTY-ACID--COA LIGASE"/>
    <property type="match status" value="1"/>
</dbReference>
<feature type="compositionally biased region" description="Basic residues" evidence="5">
    <location>
        <begin position="122"/>
        <end position="135"/>
    </location>
</feature>
<sequence>MAPTRRLAIAADKLVTQPFAGIGTLQEQVEEIARGLVELGLTTDNVFNIYAATSVNWQLLARACGSIATTIAAAYDTLGPAGLTHSDCAARFTNTELLPTLLALPEARSNIPVLSLNALRKRGQATKDARHRPQRSRGAAARALNRSCIVYTSRSTSRTRTSSRPAAPCTRCSGTTYRTADLACLPLAHLLELCMLFDGMPTGVGRIKPRTDARTIRKGIAGKVQAGGAIRSRVFEGAVEAKKRGTPGLARLADSLRIAMSGGAAISRETQEFLSVVLVMLLQGYAIPESCAMCAIMPPAVFHFDIVGLPVPSIEIKLRDVSEAGSFSCGPQGSTQERGESRVLDARVATKVAVLALRECNVVGKKSGFKATETLTAVVLTPDEWTPERGLVTAAQKIQKEAYKNQ</sequence>
<name>A0AAD6SG74_9AGAR</name>
<organism evidence="7 8">
    <name type="scientific">Mycena alexandri</name>
    <dbReference type="NCBI Taxonomy" id="1745969"/>
    <lineage>
        <taxon>Eukaryota</taxon>
        <taxon>Fungi</taxon>
        <taxon>Dikarya</taxon>
        <taxon>Basidiomycota</taxon>
        <taxon>Agaricomycotina</taxon>
        <taxon>Agaricomycetes</taxon>
        <taxon>Agaricomycetidae</taxon>
        <taxon>Agaricales</taxon>
        <taxon>Marasmiineae</taxon>
        <taxon>Mycenaceae</taxon>
        <taxon>Mycena</taxon>
    </lineage>
</organism>
<evidence type="ECO:0000256" key="2">
    <source>
        <dbReference type="ARBA" id="ARBA00022598"/>
    </source>
</evidence>
<accession>A0AAD6SG74</accession>
<evidence type="ECO:0000256" key="4">
    <source>
        <dbReference type="ARBA" id="ARBA00022840"/>
    </source>
</evidence>
<keyword evidence="2" id="KW-0436">Ligase</keyword>
<dbReference type="Gene3D" id="3.40.50.12780">
    <property type="entry name" value="N-terminal domain of ligase-like"/>
    <property type="match status" value="1"/>
</dbReference>
<dbReference type="Proteomes" id="UP001218188">
    <property type="component" value="Unassembled WGS sequence"/>
</dbReference>
<dbReference type="AlphaFoldDB" id="A0AAD6SG74"/>
<dbReference type="PANTHER" id="PTHR43272:SF83">
    <property type="entry name" value="ACYL-COA SYNTHETASE LONG-CHAIN, ISOFORM J"/>
    <property type="match status" value="1"/>
</dbReference>
<comment type="similarity">
    <text evidence="1">Belongs to the ATP-dependent AMP-binding enzyme family.</text>
</comment>
<feature type="domain" description="AMP-dependent synthetase/ligase" evidence="6">
    <location>
        <begin position="25"/>
        <end position="333"/>
    </location>
</feature>